<reference evidence="6 7" key="1">
    <citation type="submission" date="2016-10" db="EMBL/GenBank/DDBJ databases">
        <authorList>
            <person name="de Groot N.N."/>
        </authorList>
    </citation>
    <scope>NUCLEOTIDE SEQUENCE [LARGE SCALE GENOMIC DNA]</scope>
    <source>
        <strain evidence="6 7">LMG 27731</strain>
    </source>
</reference>
<dbReference type="SUPFAM" id="SSF48498">
    <property type="entry name" value="Tetracyclin repressor-like, C-terminal domain"/>
    <property type="match status" value="1"/>
</dbReference>
<keyword evidence="2 4" id="KW-0238">DNA-binding</keyword>
<dbReference type="Proteomes" id="UP000198844">
    <property type="component" value="Unassembled WGS sequence"/>
</dbReference>
<dbReference type="Gene3D" id="1.10.10.60">
    <property type="entry name" value="Homeodomain-like"/>
    <property type="match status" value="1"/>
</dbReference>
<dbReference type="AlphaFoldDB" id="A0A1I7ER15"/>
<sequence length="213" mass="23822">MDEHIERMAKRSNREKLLTEGFRVLQERGCAGAGVRDIISAAGVSRGSFTYHFGSKEDFFLEVLEIYVARLRRTAEETLLNGELSPLSRLGAYLEARVDCVGGFGVQKGCMLSNFSVEVSGRSENIRRRLLEVFDELQSYVAGCLRDAVTAGDLPENSACDELAVMIVDLMQGAMLRNRIHRDSAHLQYVKTSLMRAVVGRFERQVSVAQWPT</sequence>
<dbReference type="GO" id="GO:0003677">
    <property type="term" value="F:DNA binding"/>
    <property type="evidence" value="ECO:0007669"/>
    <property type="project" value="UniProtKB-UniRule"/>
</dbReference>
<keyword evidence="3" id="KW-0804">Transcription</keyword>
<gene>
    <name evidence="6" type="ORF">SAMN05192563_105242</name>
</gene>
<dbReference type="InterPro" id="IPR036271">
    <property type="entry name" value="Tet_transcr_reg_TetR-rel_C_sf"/>
</dbReference>
<keyword evidence="1" id="KW-0805">Transcription regulation</keyword>
<name>A0A1I7ER15_9BURK</name>
<dbReference type="Pfam" id="PF16925">
    <property type="entry name" value="TetR_C_13"/>
    <property type="match status" value="1"/>
</dbReference>
<dbReference type="InterPro" id="IPR001647">
    <property type="entry name" value="HTH_TetR"/>
</dbReference>
<proteinExistence type="predicted"/>
<dbReference type="InterPro" id="IPR011075">
    <property type="entry name" value="TetR_C"/>
</dbReference>
<protein>
    <submittedName>
        <fullName evidence="6">Transcriptional regulator, TetR family</fullName>
    </submittedName>
</protein>
<dbReference type="RefSeq" id="WP_167378539.1">
    <property type="nucleotide sequence ID" value="NZ_FPBH01000052.1"/>
</dbReference>
<evidence type="ECO:0000256" key="2">
    <source>
        <dbReference type="ARBA" id="ARBA00023125"/>
    </source>
</evidence>
<dbReference type="PROSITE" id="PS50977">
    <property type="entry name" value="HTH_TETR_2"/>
    <property type="match status" value="1"/>
</dbReference>
<evidence type="ECO:0000313" key="7">
    <source>
        <dbReference type="Proteomes" id="UP000198844"/>
    </source>
</evidence>
<dbReference type="PANTHER" id="PTHR47506:SF6">
    <property type="entry name" value="HTH-TYPE TRANSCRIPTIONAL REPRESSOR NEMR"/>
    <property type="match status" value="1"/>
</dbReference>
<dbReference type="Pfam" id="PF00440">
    <property type="entry name" value="TetR_N"/>
    <property type="match status" value="1"/>
</dbReference>
<accession>A0A1I7ER15</accession>
<feature type="domain" description="HTH tetR-type" evidence="5">
    <location>
        <begin position="11"/>
        <end position="71"/>
    </location>
</feature>
<dbReference type="InterPro" id="IPR009057">
    <property type="entry name" value="Homeodomain-like_sf"/>
</dbReference>
<dbReference type="PANTHER" id="PTHR47506">
    <property type="entry name" value="TRANSCRIPTIONAL REGULATORY PROTEIN"/>
    <property type="match status" value="1"/>
</dbReference>
<dbReference type="EMBL" id="FPBH01000052">
    <property type="protein sequence ID" value="SFU26352.1"/>
    <property type="molecule type" value="Genomic_DNA"/>
</dbReference>
<dbReference type="Gene3D" id="1.10.357.10">
    <property type="entry name" value="Tetracycline Repressor, domain 2"/>
    <property type="match status" value="1"/>
</dbReference>
<evidence type="ECO:0000256" key="3">
    <source>
        <dbReference type="ARBA" id="ARBA00023163"/>
    </source>
</evidence>
<feature type="DNA-binding region" description="H-T-H motif" evidence="4">
    <location>
        <begin position="34"/>
        <end position="53"/>
    </location>
</feature>
<evidence type="ECO:0000256" key="4">
    <source>
        <dbReference type="PROSITE-ProRule" id="PRU00335"/>
    </source>
</evidence>
<dbReference type="PRINTS" id="PR00455">
    <property type="entry name" value="HTHTETR"/>
</dbReference>
<organism evidence="6 7">
    <name type="scientific">Paraburkholderia aspalathi</name>
    <dbReference type="NCBI Taxonomy" id="1324617"/>
    <lineage>
        <taxon>Bacteria</taxon>
        <taxon>Pseudomonadati</taxon>
        <taxon>Pseudomonadota</taxon>
        <taxon>Betaproteobacteria</taxon>
        <taxon>Burkholderiales</taxon>
        <taxon>Burkholderiaceae</taxon>
        <taxon>Paraburkholderia</taxon>
    </lineage>
</organism>
<evidence type="ECO:0000313" key="6">
    <source>
        <dbReference type="EMBL" id="SFU26352.1"/>
    </source>
</evidence>
<dbReference type="SUPFAM" id="SSF46689">
    <property type="entry name" value="Homeodomain-like"/>
    <property type="match status" value="1"/>
</dbReference>
<evidence type="ECO:0000259" key="5">
    <source>
        <dbReference type="PROSITE" id="PS50977"/>
    </source>
</evidence>
<evidence type="ECO:0000256" key="1">
    <source>
        <dbReference type="ARBA" id="ARBA00023015"/>
    </source>
</evidence>